<dbReference type="RefSeq" id="XP_018002727.1">
    <property type="nucleotide sequence ID" value="XM_018141800.1"/>
</dbReference>
<reference evidence="3 4" key="1">
    <citation type="submission" date="2015-06" db="EMBL/GenBank/DDBJ databases">
        <title>Draft genome of the ant-associated black yeast Phialophora attae CBS 131958.</title>
        <authorList>
            <person name="Moreno L.F."/>
            <person name="Stielow B.J."/>
            <person name="de Hoog S."/>
            <person name="Vicente V.A."/>
            <person name="Weiss V.A."/>
            <person name="de Vries M."/>
            <person name="Cruz L.M."/>
            <person name="Souza E.M."/>
        </authorList>
    </citation>
    <scope>NUCLEOTIDE SEQUENCE [LARGE SCALE GENOMIC DNA]</scope>
    <source>
        <strain evidence="3 4">CBS 131958</strain>
    </source>
</reference>
<accession>A0A0N1H7V1</accession>
<keyword evidence="2" id="KW-1133">Transmembrane helix</keyword>
<comment type="caution">
    <text evidence="3">The sequence shown here is derived from an EMBL/GenBank/DDBJ whole genome shotgun (WGS) entry which is preliminary data.</text>
</comment>
<keyword evidence="4" id="KW-1185">Reference proteome</keyword>
<dbReference type="GeneID" id="28733680"/>
<dbReference type="AlphaFoldDB" id="A0A0N1H7V1"/>
<feature type="region of interest" description="Disordered" evidence="1">
    <location>
        <begin position="1"/>
        <end position="78"/>
    </location>
</feature>
<feature type="compositionally biased region" description="Low complexity" evidence="1">
    <location>
        <begin position="18"/>
        <end position="58"/>
    </location>
</feature>
<evidence type="ECO:0000256" key="1">
    <source>
        <dbReference type="SAM" id="MobiDB-lite"/>
    </source>
</evidence>
<dbReference type="EMBL" id="LFJN01000006">
    <property type="protein sequence ID" value="KPI42764.1"/>
    <property type="molecule type" value="Genomic_DNA"/>
</dbReference>
<gene>
    <name evidence="3" type="ORF">AB675_1877</name>
</gene>
<feature type="transmembrane region" description="Helical" evidence="2">
    <location>
        <begin position="87"/>
        <end position="108"/>
    </location>
</feature>
<keyword evidence="2" id="KW-0472">Membrane</keyword>
<feature type="region of interest" description="Disordered" evidence="1">
    <location>
        <begin position="116"/>
        <end position="169"/>
    </location>
</feature>
<name>A0A0N1H7V1_9EURO</name>
<feature type="compositionally biased region" description="Gly residues" evidence="1">
    <location>
        <begin position="160"/>
        <end position="169"/>
    </location>
</feature>
<protein>
    <submittedName>
        <fullName evidence="3">Uncharacterized protein</fullName>
    </submittedName>
</protein>
<feature type="compositionally biased region" description="Pro residues" evidence="1">
    <location>
        <begin position="59"/>
        <end position="68"/>
    </location>
</feature>
<evidence type="ECO:0000313" key="4">
    <source>
        <dbReference type="Proteomes" id="UP000038010"/>
    </source>
</evidence>
<dbReference type="VEuPathDB" id="FungiDB:AB675_1877"/>
<evidence type="ECO:0000313" key="3">
    <source>
        <dbReference type="EMBL" id="KPI42764.1"/>
    </source>
</evidence>
<evidence type="ECO:0000256" key="2">
    <source>
        <dbReference type="SAM" id="Phobius"/>
    </source>
</evidence>
<organism evidence="3 4">
    <name type="scientific">Cyphellophora attinorum</name>
    <dbReference type="NCBI Taxonomy" id="1664694"/>
    <lineage>
        <taxon>Eukaryota</taxon>
        <taxon>Fungi</taxon>
        <taxon>Dikarya</taxon>
        <taxon>Ascomycota</taxon>
        <taxon>Pezizomycotina</taxon>
        <taxon>Eurotiomycetes</taxon>
        <taxon>Chaetothyriomycetidae</taxon>
        <taxon>Chaetothyriales</taxon>
        <taxon>Cyphellophoraceae</taxon>
        <taxon>Cyphellophora</taxon>
    </lineage>
</organism>
<dbReference type="Proteomes" id="UP000038010">
    <property type="component" value="Unassembled WGS sequence"/>
</dbReference>
<sequence>MGLRSFSCICPRARDPSTKTSTKTSKASTPPIHITDSTQSTSPPQTRTIPHSTATTPTLPTPNPPPKPTDTDTASATSSHLTPIQTIAVVLSSIFGTLVSILICRRCWIQWRLRRRRQEREAGGSAGGSGRSSRKSSRRSVWEWVGGGGKDAAKGMAPGDAGGGVGVLGSGFRHRHVEKEAGKVKQG</sequence>
<proteinExistence type="predicted"/>
<keyword evidence="2" id="KW-0812">Transmembrane</keyword>